<name>A0A7M7RDG7_STRPU</name>
<dbReference type="KEGG" id="spu:115928321"/>
<evidence type="ECO:0000256" key="2">
    <source>
        <dbReference type="ARBA" id="ARBA00006270"/>
    </source>
</evidence>
<dbReference type="PROSITE" id="PS51420">
    <property type="entry name" value="RHO"/>
    <property type="match status" value="1"/>
</dbReference>
<evidence type="ECO:0000256" key="6">
    <source>
        <dbReference type="ARBA" id="ARBA00023006"/>
    </source>
</evidence>
<dbReference type="GeneID" id="115928321"/>
<comment type="similarity">
    <text evidence="2">Belongs to the small GTPase superfamily. Rab family.</text>
</comment>
<dbReference type="NCBIfam" id="TIGR00231">
    <property type="entry name" value="small_GTP"/>
    <property type="match status" value="1"/>
</dbReference>
<comment type="subcellular location">
    <subcellularLocation>
        <location evidence="1">Cell membrane</location>
        <topology evidence="1">Lipid-anchor</topology>
        <orientation evidence="1">Cytoplasmic side</orientation>
    </subcellularLocation>
    <subcellularLocation>
        <location evidence="12">Cytoplasmic vesicle membrane</location>
        <topology evidence="12">Lipid-anchor</topology>
        <orientation evidence="12">Cytoplasmic side</orientation>
    </subcellularLocation>
</comment>
<dbReference type="GO" id="GO:0016192">
    <property type="term" value="P:vesicle-mediated transport"/>
    <property type="evidence" value="ECO:0000318"/>
    <property type="project" value="GO_Central"/>
</dbReference>
<dbReference type="SUPFAM" id="SSF52540">
    <property type="entry name" value="P-loop containing nucleoside triphosphate hydrolases"/>
    <property type="match status" value="1"/>
</dbReference>
<keyword evidence="8" id="KW-0472">Membrane</keyword>
<dbReference type="Proteomes" id="UP000007110">
    <property type="component" value="Unassembled WGS sequence"/>
</dbReference>
<dbReference type="Gene3D" id="3.40.50.300">
    <property type="entry name" value="P-loop containing nucleotide triphosphate hydrolases"/>
    <property type="match status" value="1"/>
</dbReference>
<dbReference type="InterPro" id="IPR001806">
    <property type="entry name" value="Small_GTPase"/>
</dbReference>
<dbReference type="SMART" id="SM00174">
    <property type="entry name" value="RHO"/>
    <property type="match status" value="1"/>
</dbReference>
<dbReference type="EnsemblMetazoa" id="XM_777021">
    <property type="protein sequence ID" value="XP_782114"/>
    <property type="gene ID" value="LOC576747"/>
</dbReference>
<dbReference type="GO" id="GO:0005886">
    <property type="term" value="C:plasma membrane"/>
    <property type="evidence" value="ECO:0007669"/>
    <property type="project" value="UniProtKB-SubCell"/>
</dbReference>
<evidence type="ECO:0000313" key="14">
    <source>
        <dbReference type="Proteomes" id="UP000007110"/>
    </source>
</evidence>
<dbReference type="FunCoup" id="A0A7M7RDG7">
    <property type="interactions" value="763"/>
</dbReference>
<protein>
    <recommendedName>
        <fullName evidence="15">Ras-related protein Rab-39B</fullName>
    </recommendedName>
</protein>
<keyword evidence="11" id="KW-0968">Cytoplasmic vesicle</keyword>
<proteinExistence type="inferred from homology"/>
<dbReference type="SMART" id="SM00173">
    <property type="entry name" value="RAS"/>
    <property type="match status" value="1"/>
</dbReference>
<dbReference type="PRINTS" id="PR00449">
    <property type="entry name" value="RASTRNSFRMNG"/>
</dbReference>
<dbReference type="KEGG" id="spu:576747"/>
<dbReference type="PROSITE" id="PS51419">
    <property type="entry name" value="RAB"/>
    <property type="match status" value="1"/>
</dbReference>
<dbReference type="InterPro" id="IPR050209">
    <property type="entry name" value="Rab_GTPases_membrane_traffic"/>
</dbReference>
<dbReference type="GO" id="GO:0006914">
    <property type="term" value="P:autophagy"/>
    <property type="evidence" value="ECO:0007669"/>
    <property type="project" value="UniProtKB-KW"/>
</dbReference>
<keyword evidence="4" id="KW-0488">Methylation</keyword>
<dbReference type="GO" id="GO:0005525">
    <property type="term" value="F:GTP binding"/>
    <property type="evidence" value="ECO:0000318"/>
    <property type="project" value="GO_Central"/>
</dbReference>
<dbReference type="SMART" id="SM00176">
    <property type="entry name" value="RAN"/>
    <property type="match status" value="1"/>
</dbReference>
<keyword evidence="7" id="KW-0342">GTP-binding</keyword>
<dbReference type="GO" id="GO:0003924">
    <property type="term" value="F:GTPase activity"/>
    <property type="evidence" value="ECO:0000318"/>
    <property type="project" value="GO_Central"/>
</dbReference>
<organism evidence="13 14">
    <name type="scientific">Strongylocentrotus purpuratus</name>
    <name type="common">Purple sea urchin</name>
    <dbReference type="NCBI Taxonomy" id="7668"/>
    <lineage>
        <taxon>Eukaryota</taxon>
        <taxon>Metazoa</taxon>
        <taxon>Echinodermata</taxon>
        <taxon>Eleutherozoa</taxon>
        <taxon>Echinozoa</taxon>
        <taxon>Echinoidea</taxon>
        <taxon>Euechinoidea</taxon>
        <taxon>Echinacea</taxon>
        <taxon>Camarodonta</taxon>
        <taxon>Echinidea</taxon>
        <taxon>Strongylocentrotidae</taxon>
        <taxon>Strongylocentrotus</taxon>
    </lineage>
</organism>
<dbReference type="GeneID" id="576747"/>
<reference evidence="14" key="1">
    <citation type="submission" date="2015-02" db="EMBL/GenBank/DDBJ databases">
        <title>Genome sequencing for Strongylocentrotus purpuratus.</title>
        <authorList>
            <person name="Murali S."/>
            <person name="Liu Y."/>
            <person name="Vee V."/>
            <person name="English A."/>
            <person name="Wang M."/>
            <person name="Skinner E."/>
            <person name="Han Y."/>
            <person name="Muzny D.M."/>
            <person name="Worley K.C."/>
            <person name="Gibbs R.A."/>
        </authorList>
    </citation>
    <scope>NUCLEOTIDE SEQUENCE</scope>
</reference>
<evidence type="ECO:0000256" key="1">
    <source>
        <dbReference type="ARBA" id="ARBA00004342"/>
    </source>
</evidence>
<keyword evidence="14" id="KW-1185">Reference proteome</keyword>
<dbReference type="InterPro" id="IPR005225">
    <property type="entry name" value="Small_GTP-bd"/>
</dbReference>
<dbReference type="SMART" id="SM00175">
    <property type="entry name" value="RAB"/>
    <property type="match status" value="1"/>
</dbReference>
<sequence>MLFSHTNCNSNAAMTAPAEELAGLPPEVIWEYQFRLILVGDSTVGKSSLLRRFCDGKFVEVSDPTVGVDFYARLIEVAPGRRVKLQLWDTAGQERFRSITTSYYRNSVGVMLVYDISNRQSFENLQEWLIEAQENVIYPHSTTYMVVGHKSDLGEDTREVLKEEGERFAQAYGMRFIETSAKACTNVEAAFSVMAKEIYVKLKDGDLRIMEGWDGIKGGFTAPRETLRLEEPEEKPRICC</sequence>
<keyword evidence="3" id="KW-1003">Cell membrane</keyword>
<evidence type="ECO:0000256" key="12">
    <source>
        <dbReference type="ARBA" id="ARBA00025701"/>
    </source>
</evidence>
<reference evidence="13" key="2">
    <citation type="submission" date="2021-01" db="UniProtKB">
        <authorList>
            <consortium name="EnsemblMetazoa"/>
        </authorList>
    </citation>
    <scope>IDENTIFICATION</scope>
</reference>
<dbReference type="Pfam" id="PF00071">
    <property type="entry name" value="Ras"/>
    <property type="match status" value="1"/>
</dbReference>
<keyword evidence="5" id="KW-0547">Nucleotide-binding</keyword>
<dbReference type="InParanoid" id="A0A7M7RDG7"/>
<keyword evidence="6" id="KW-0072">Autophagy</keyword>
<dbReference type="InterPro" id="IPR027417">
    <property type="entry name" value="P-loop_NTPase"/>
</dbReference>
<dbReference type="PROSITE" id="PS51421">
    <property type="entry name" value="RAS"/>
    <property type="match status" value="1"/>
</dbReference>
<dbReference type="OMA" id="LGEQCPC"/>
<evidence type="ECO:0000256" key="3">
    <source>
        <dbReference type="ARBA" id="ARBA00022475"/>
    </source>
</evidence>
<dbReference type="PANTHER" id="PTHR47979">
    <property type="entry name" value="DRAB11-RELATED"/>
    <property type="match status" value="1"/>
</dbReference>
<dbReference type="AlphaFoldDB" id="A0A7M7RDG7"/>
<dbReference type="FunFam" id="3.40.50.300:FF:000358">
    <property type="entry name" value="RAB39B, member RAS oncogene family"/>
    <property type="match status" value="1"/>
</dbReference>
<dbReference type="RefSeq" id="XP_782114.3">
    <property type="nucleotide sequence ID" value="XM_777021.5"/>
</dbReference>
<dbReference type="GO" id="GO:0030659">
    <property type="term" value="C:cytoplasmic vesicle membrane"/>
    <property type="evidence" value="ECO:0007669"/>
    <property type="project" value="UniProtKB-SubCell"/>
</dbReference>
<keyword evidence="10" id="KW-0636">Prenylation</keyword>
<evidence type="ECO:0000256" key="10">
    <source>
        <dbReference type="ARBA" id="ARBA00023289"/>
    </source>
</evidence>
<dbReference type="EnsemblMetazoa" id="XM_030995451">
    <property type="protein sequence ID" value="XP_030851311"/>
    <property type="gene ID" value="LOC115928321"/>
</dbReference>
<evidence type="ECO:0000256" key="7">
    <source>
        <dbReference type="ARBA" id="ARBA00023134"/>
    </source>
</evidence>
<evidence type="ECO:0000256" key="9">
    <source>
        <dbReference type="ARBA" id="ARBA00023288"/>
    </source>
</evidence>
<evidence type="ECO:0008006" key="15">
    <source>
        <dbReference type="Google" id="ProtNLM"/>
    </source>
</evidence>
<evidence type="ECO:0000256" key="8">
    <source>
        <dbReference type="ARBA" id="ARBA00023136"/>
    </source>
</evidence>
<evidence type="ECO:0000313" key="13">
    <source>
        <dbReference type="EnsemblMetazoa" id="XP_782114"/>
    </source>
</evidence>
<evidence type="ECO:0000256" key="4">
    <source>
        <dbReference type="ARBA" id="ARBA00022481"/>
    </source>
</evidence>
<evidence type="ECO:0000256" key="5">
    <source>
        <dbReference type="ARBA" id="ARBA00022741"/>
    </source>
</evidence>
<accession>A0A7M7RDG7</accession>
<evidence type="ECO:0000256" key="11">
    <source>
        <dbReference type="ARBA" id="ARBA00023329"/>
    </source>
</evidence>
<keyword evidence="9" id="KW-0449">Lipoprotein</keyword>
<dbReference type="OrthoDB" id="9989112at2759"/>
<dbReference type="RefSeq" id="XP_030851311.1">
    <property type="nucleotide sequence ID" value="XM_030995451.1"/>
</dbReference>